<name>A0A956NGY4_UNCEI</name>
<proteinExistence type="predicted"/>
<comment type="caution">
    <text evidence="2">The sequence shown here is derived from an EMBL/GenBank/DDBJ whole genome shotgun (WGS) entry which is preliminary data.</text>
</comment>
<dbReference type="EMBL" id="JAGQHS010000192">
    <property type="protein sequence ID" value="MCA9758622.1"/>
    <property type="molecule type" value="Genomic_DNA"/>
</dbReference>
<accession>A0A956NGY4</accession>
<evidence type="ECO:0000313" key="3">
    <source>
        <dbReference type="Proteomes" id="UP000739538"/>
    </source>
</evidence>
<gene>
    <name evidence="2" type="ORF">KDA27_22690</name>
</gene>
<evidence type="ECO:0000259" key="1">
    <source>
        <dbReference type="Pfam" id="PF13860"/>
    </source>
</evidence>
<sequence length="65" mass="7282">KVSVSIFDVAGRMVRTLATDTFEAGRHQVAWDQKDDRGNDALSGVYYVRMQSNEFTASRSVVVSR</sequence>
<dbReference type="InterPro" id="IPR026444">
    <property type="entry name" value="Secre_tail"/>
</dbReference>
<dbReference type="NCBIfam" id="TIGR04183">
    <property type="entry name" value="Por_Secre_tail"/>
    <property type="match status" value="1"/>
</dbReference>
<dbReference type="Proteomes" id="UP000739538">
    <property type="component" value="Unassembled WGS sequence"/>
</dbReference>
<organism evidence="2 3">
    <name type="scientific">Eiseniibacteriota bacterium</name>
    <dbReference type="NCBI Taxonomy" id="2212470"/>
    <lineage>
        <taxon>Bacteria</taxon>
        <taxon>Candidatus Eiseniibacteriota</taxon>
    </lineage>
</organism>
<evidence type="ECO:0000313" key="2">
    <source>
        <dbReference type="EMBL" id="MCA9758622.1"/>
    </source>
</evidence>
<feature type="domain" description="FlgD/Vpr Ig-like" evidence="1">
    <location>
        <begin position="1"/>
        <end position="53"/>
    </location>
</feature>
<protein>
    <submittedName>
        <fullName evidence="2">T9SS type A sorting domain-containing protein</fullName>
    </submittedName>
</protein>
<dbReference type="Gene3D" id="2.60.40.4070">
    <property type="match status" value="1"/>
</dbReference>
<reference evidence="2" key="2">
    <citation type="journal article" date="2021" name="Microbiome">
        <title>Successional dynamics and alternative stable states in a saline activated sludge microbial community over 9 years.</title>
        <authorList>
            <person name="Wang Y."/>
            <person name="Ye J."/>
            <person name="Ju F."/>
            <person name="Liu L."/>
            <person name="Boyd J.A."/>
            <person name="Deng Y."/>
            <person name="Parks D.H."/>
            <person name="Jiang X."/>
            <person name="Yin X."/>
            <person name="Woodcroft B.J."/>
            <person name="Tyson G.W."/>
            <person name="Hugenholtz P."/>
            <person name="Polz M.F."/>
            <person name="Zhang T."/>
        </authorList>
    </citation>
    <scope>NUCLEOTIDE SEQUENCE</scope>
    <source>
        <strain evidence="2">HKST-UBA02</strain>
    </source>
</reference>
<dbReference type="InterPro" id="IPR025965">
    <property type="entry name" value="FlgD/Vpr_Ig-like"/>
</dbReference>
<dbReference type="AlphaFoldDB" id="A0A956NGY4"/>
<feature type="non-terminal residue" evidence="2">
    <location>
        <position position="1"/>
    </location>
</feature>
<reference evidence="2" key="1">
    <citation type="submission" date="2020-04" db="EMBL/GenBank/DDBJ databases">
        <authorList>
            <person name="Zhang T."/>
        </authorList>
    </citation>
    <scope>NUCLEOTIDE SEQUENCE</scope>
    <source>
        <strain evidence="2">HKST-UBA02</strain>
    </source>
</reference>
<dbReference type="Pfam" id="PF13860">
    <property type="entry name" value="FlgD_ig"/>
    <property type="match status" value="1"/>
</dbReference>